<dbReference type="EMBL" id="UGQE01000002">
    <property type="protein sequence ID" value="STZ13540.1"/>
    <property type="molecule type" value="Genomic_DNA"/>
</dbReference>
<gene>
    <name evidence="1" type="ORF">NCTC10293_01114</name>
</gene>
<protein>
    <submittedName>
        <fullName evidence="1">Uncharacterized protein</fullName>
    </submittedName>
</protein>
<sequence length="66" mass="7319">MSNIDMTISLIKSNKQRVNKYGYFQNPVETPTPSILTQSLILAKLGGKINHLKSLILAKSGGKYRV</sequence>
<proteinExistence type="predicted"/>
<evidence type="ECO:0000313" key="1">
    <source>
        <dbReference type="EMBL" id="STZ13540.1"/>
    </source>
</evidence>
<dbReference type="AlphaFoldDB" id="A0A378R7Q7"/>
<dbReference type="Proteomes" id="UP000255279">
    <property type="component" value="Unassembled WGS sequence"/>
</dbReference>
<reference evidence="1 2" key="1">
    <citation type="submission" date="2018-06" db="EMBL/GenBank/DDBJ databases">
        <authorList>
            <consortium name="Pathogen Informatics"/>
            <person name="Doyle S."/>
        </authorList>
    </citation>
    <scope>NUCLEOTIDE SEQUENCE [LARGE SCALE GENOMIC DNA]</scope>
    <source>
        <strain evidence="1 2">NCTC10293</strain>
    </source>
</reference>
<evidence type="ECO:0000313" key="2">
    <source>
        <dbReference type="Proteomes" id="UP000255279"/>
    </source>
</evidence>
<name>A0A378R7Q7_9GAMM</name>
<accession>A0A378R7Q7</accession>
<organism evidence="1 2">
    <name type="scientific">Moraxella caviae</name>
    <dbReference type="NCBI Taxonomy" id="34060"/>
    <lineage>
        <taxon>Bacteria</taxon>
        <taxon>Pseudomonadati</taxon>
        <taxon>Pseudomonadota</taxon>
        <taxon>Gammaproteobacteria</taxon>
        <taxon>Moraxellales</taxon>
        <taxon>Moraxellaceae</taxon>
        <taxon>Moraxella</taxon>
    </lineage>
</organism>